<feature type="transmembrane region" description="Helical" evidence="8">
    <location>
        <begin position="20"/>
        <end position="44"/>
    </location>
</feature>
<evidence type="ECO:0000259" key="9">
    <source>
        <dbReference type="PROSITE" id="PS50893"/>
    </source>
</evidence>
<keyword evidence="4 11" id="KW-0067">ATP-binding</keyword>
<dbReference type="InterPro" id="IPR036640">
    <property type="entry name" value="ABC1_TM_sf"/>
</dbReference>
<dbReference type="InterPro" id="IPR003593">
    <property type="entry name" value="AAA+_ATPase"/>
</dbReference>
<dbReference type="SUPFAM" id="SSF52540">
    <property type="entry name" value="P-loop containing nucleoside triphosphate hydrolases"/>
    <property type="match status" value="1"/>
</dbReference>
<feature type="transmembrane region" description="Helical" evidence="8">
    <location>
        <begin position="234"/>
        <end position="255"/>
    </location>
</feature>
<proteinExistence type="predicted"/>
<dbReference type="GO" id="GO:0005524">
    <property type="term" value="F:ATP binding"/>
    <property type="evidence" value="ECO:0007669"/>
    <property type="project" value="UniProtKB-KW"/>
</dbReference>
<dbReference type="InterPro" id="IPR011527">
    <property type="entry name" value="ABC1_TM_dom"/>
</dbReference>
<organism evidence="11 12">
    <name type="scientific">Leekyejoonella antrihumi</name>
    <dbReference type="NCBI Taxonomy" id="1660198"/>
    <lineage>
        <taxon>Bacteria</taxon>
        <taxon>Bacillati</taxon>
        <taxon>Actinomycetota</taxon>
        <taxon>Actinomycetes</taxon>
        <taxon>Micrococcales</taxon>
        <taxon>Dermacoccaceae</taxon>
        <taxon>Leekyejoonella</taxon>
    </lineage>
</organism>
<reference evidence="11 12" key="1">
    <citation type="submission" date="2019-05" db="EMBL/GenBank/DDBJ databases">
        <authorList>
            <person name="Lee S.D."/>
        </authorList>
    </citation>
    <scope>NUCLEOTIDE SEQUENCE [LARGE SCALE GENOMIC DNA]</scope>
    <source>
        <strain evidence="11 12">C5-26</strain>
    </source>
</reference>
<reference evidence="11 12" key="2">
    <citation type="submission" date="2019-08" db="EMBL/GenBank/DDBJ databases">
        <title>Jejuicoccus antrihumi gen. nov., sp. nov., a new member of the family Dermacoccaceae isolated from a cave.</title>
        <authorList>
            <person name="Schumann P."/>
            <person name="Kim I.S."/>
        </authorList>
    </citation>
    <scope>NUCLEOTIDE SEQUENCE [LARGE SCALE GENOMIC DNA]</scope>
    <source>
        <strain evidence="11 12">C5-26</strain>
    </source>
</reference>
<evidence type="ECO:0000256" key="5">
    <source>
        <dbReference type="ARBA" id="ARBA00022989"/>
    </source>
</evidence>
<dbReference type="Gene3D" id="1.20.1560.10">
    <property type="entry name" value="ABC transporter type 1, transmembrane domain"/>
    <property type="match status" value="1"/>
</dbReference>
<gene>
    <name evidence="11" type="ORF">FGL98_04190</name>
</gene>
<feature type="transmembrane region" description="Helical" evidence="8">
    <location>
        <begin position="129"/>
        <end position="149"/>
    </location>
</feature>
<dbReference type="InterPro" id="IPR039421">
    <property type="entry name" value="Type_1_exporter"/>
</dbReference>
<keyword evidence="6 8" id="KW-0472">Membrane</keyword>
<dbReference type="PROSITE" id="PS50929">
    <property type="entry name" value="ABC_TM1F"/>
    <property type="match status" value="1"/>
</dbReference>
<sequence length="570" mass="60141">MRPLEPRVLRLLPSCRRAVFVLGALGVVNGTLAIAQAFALSLLLVRAVQGHDITTAAMWTLGVLLARGICSAVIQLVADRAGADTAAQVRSLVIRRWLGQAADDRPDSARMLTGATSGATSVEPYVARYLPALVSAAVLPPVAILALLLTDWPSALIVLLTVPLLPLFAALIGKHTQEATQKRWHALTALAGHFLDVMRGLPTLAGYQRADAQVDVVDEVGQKHRRATLETLRIAFLSSAALELLATIAVAMVAVCVGLRLAYGTMSLQVALTAILLTPEAYWPIRRVGQEFHAAADGAAALQDLLPPERSQITPERSLPTPERSQMAPVDRRDDDPPCDIRDHATLTYRYPGSDHDVLHDLRVPLSRGLTALVGPSGCGKTTALELLAGLRAIPSTHERAELTAHLVRQRPFLAPLSVRDNVALGVRDLTDVPLRDAMQVTGLDQVVRGLGVRSDLSGAGSDLSGAGSDLSGAGSDLSGGLGLGVVLGDDGFGLSAGQRALVALTRAVLSGADLLLLDEPTAHLDNAVAEHLRALITDLGQDHPVIVATHDRALIERADHIVALEGAPA</sequence>
<dbReference type="Gene3D" id="3.40.50.300">
    <property type="entry name" value="P-loop containing nucleotide triphosphate hydrolases"/>
    <property type="match status" value="1"/>
</dbReference>
<comment type="subcellular location">
    <subcellularLocation>
        <location evidence="1">Cell membrane</location>
        <topology evidence="1">Multi-pass membrane protein</topology>
    </subcellularLocation>
</comment>
<name>A0A563E5S8_9MICO</name>
<evidence type="ECO:0000313" key="11">
    <source>
        <dbReference type="EMBL" id="TWP37918.1"/>
    </source>
</evidence>
<dbReference type="RefSeq" id="WP_146315488.1">
    <property type="nucleotide sequence ID" value="NZ_VCQV01000004.1"/>
</dbReference>
<evidence type="ECO:0000256" key="7">
    <source>
        <dbReference type="SAM" id="MobiDB-lite"/>
    </source>
</evidence>
<evidence type="ECO:0000313" key="12">
    <source>
        <dbReference type="Proteomes" id="UP000320244"/>
    </source>
</evidence>
<dbReference type="GO" id="GO:0016887">
    <property type="term" value="F:ATP hydrolysis activity"/>
    <property type="evidence" value="ECO:0007669"/>
    <property type="project" value="InterPro"/>
</dbReference>
<dbReference type="PANTHER" id="PTHR24221:SF590">
    <property type="entry name" value="COMPONENT LINKED WITH THE ASSEMBLY OF CYTOCHROME' TRANSPORT TRANSMEMBRANE ATP-BINDING PROTEIN ABC TRANSPORTER CYDD-RELATED"/>
    <property type="match status" value="1"/>
</dbReference>
<dbReference type="PANTHER" id="PTHR24221">
    <property type="entry name" value="ATP-BINDING CASSETTE SUB-FAMILY B"/>
    <property type="match status" value="1"/>
</dbReference>
<dbReference type="SUPFAM" id="SSF90123">
    <property type="entry name" value="ABC transporter transmembrane region"/>
    <property type="match status" value="1"/>
</dbReference>
<keyword evidence="5 8" id="KW-1133">Transmembrane helix</keyword>
<evidence type="ECO:0000256" key="1">
    <source>
        <dbReference type="ARBA" id="ARBA00004651"/>
    </source>
</evidence>
<dbReference type="InterPro" id="IPR003439">
    <property type="entry name" value="ABC_transporter-like_ATP-bd"/>
</dbReference>
<dbReference type="Pfam" id="PF00664">
    <property type="entry name" value="ABC_membrane"/>
    <property type="match status" value="1"/>
</dbReference>
<dbReference type="PROSITE" id="PS50893">
    <property type="entry name" value="ABC_TRANSPORTER_2"/>
    <property type="match status" value="1"/>
</dbReference>
<keyword evidence="12" id="KW-1185">Reference proteome</keyword>
<evidence type="ECO:0000256" key="6">
    <source>
        <dbReference type="ARBA" id="ARBA00023136"/>
    </source>
</evidence>
<evidence type="ECO:0000256" key="4">
    <source>
        <dbReference type="ARBA" id="ARBA00022840"/>
    </source>
</evidence>
<evidence type="ECO:0000259" key="10">
    <source>
        <dbReference type="PROSITE" id="PS50929"/>
    </source>
</evidence>
<dbReference type="Proteomes" id="UP000320244">
    <property type="component" value="Unassembled WGS sequence"/>
</dbReference>
<feature type="transmembrane region" description="Helical" evidence="8">
    <location>
        <begin position="56"/>
        <end position="78"/>
    </location>
</feature>
<accession>A0A563E5S8</accession>
<evidence type="ECO:0000256" key="8">
    <source>
        <dbReference type="SAM" id="Phobius"/>
    </source>
</evidence>
<protein>
    <submittedName>
        <fullName evidence="11">ATP-binding cassette domain-containing protein</fullName>
    </submittedName>
</protein>
<dbReference type="CDD" id="cd18584">
    <property type="entry name" value="ABC_6TM_AarD_CydD"/>
    <property type="match status" value="1"/>
</dbReference>
<keyword evidence="2 8" id="KW-0812">Transmembrane</keyword>
<feature type="transmembrane region" description="Helical" evidence="8">
    <location>
        <begin position="155"/>
        <end position="173"/>
    </location>
</feature>
<keyword evidence="3" id="KW-0547">Nucleotide-binding</keyword>
<dbReference type="GO" id="GO:0140359">
    <property type="term" value="F:ABC-type transporter activity"/>
    <property type="evidence" value="ECO:0007669"/>
    <property type="project" value="InterPro"/>
</dbReference>
<feature type="domain" description="ABC transmembrane type-1" evidence="10">
    <location>
        <begin position="20"/>
        <end position="297"/>
    </location>
</feature>
<dbReference type="GO" id="GO:0005886">
    <property type="term" value="C:plasma membrane"/>
    <property type="evidence" value="ECO:0007669"/>
    <property type="project" value="UniProtKB-SubCell"/>
</dbReference>
<comment type="caution">
    <text evidence="11">The sequence shown here is derived from an EMBL/GenBank/DDBJ whole genome shotgun (WGS) entry which is preliminary data.</text>
</comment>
<feature type="domain" description="ABC transporter" evidence="9">
    <location>
        <begin position="341"/>
        <end position="570"/>
    </location>
</feature>
<feature type="region of interest" description="Disordered" evidence="7">
    <location>
        <begin position="312"/>
        <end position="338"/>
    </location>
</feature>
<evidence type="ECO:0000256" key="2">
    <source>
        <dbReference type="ARBA" id="ARBA00022692"/>
    </source>
</evidence>
<dbReference type="SMART" id="SM00382">
    <property type="entry name" value="AAA"/>
    <property type="match status" value="1"/>
</dbReference>
<dbReference type="InterPro" id="IPR027417">
    <property type="entry name" value="P-loop_NTPase"/>
</dbReference>
<evidence type="ECO:0000256" key="3">
    <source>
        <dbReference type="ARBA" id="ARBA00022741"/>
    </source>
</evidence>
<dbReference type="EMBL" id="VCQV01000004">
    <property type="protein sequence ID" value="TWP37918.1"/>
    <property type="molecule type" value="Genomic_DNA"/>
</dbReference>
<dbReference type="Pfam" id="PF00005">
    <property type="entry name" value="ABC_tran"/>
    <property type="match status" value="1"/>
</dbReference>
<dbReference type="OrthoDB" id="3237158at2"/>
<dbReference type="AlphaFoldDB" id="A0A563E5S8"/>